<dbReference type="EMBL" id="JBHSDV010000002">
    <property type="protein sequence ID" value="MFC4387734.1"/>
    <property type="molecule type" value="Genomic_DNA"/>
</dbReference>
<gene>
    <name evidence="4" type="ORF">ACFOZ1_07890</name>
</gene>
<name>A0ABV8VTC6_9BACI</name>
<evidence type="ECO:0000313" key="5">
    <source>
        <dbReference type="Proteomes" id="UP001595880"/>
    </source>
</evidence>
<dbReference type="InterPro" id="IPR036390">
    <property type="entry name" value="WH_DNA-bd_sf"/>
</dbReference>
<evidence type="ECO:0000256" key="1">
    <source>
        <dbReference type="ARBA" id="ARBA00023125"/>
    </source>
</evidence>
<comment type="cofactor">
    <cofactor evidence="2">
        <name>[2Fe-2S] cluster</name>
        <dbReference type="ChEBI" id="CHEBI:190135"/>
    </cofactor>
</comment>
<dbReference type="Pfam" id="PF02082">
    <property type="entry name" value="Rrf2"/>
    <property type="match status" value="1"/>
</dbReference>
<dbReference type="PROSITE" id="PS51197">
    <property type="entry name" value="HTH_RRF2_2"/>
    <property type="match status" value="1"/>
</dbReference>
<keyword evidence="5" id="KW-1185">Reference proteome</keyword>
<dbReference type="NCBIfam" id="TIGR00738">
    <property type="entry name" value="rrf2_super"/>
    <property type="match status" value="1"/>
</dbReference>
<dbReference type="PANTHER" id="PTHR33221">
    <property type="entry name" value="WINGED HELIX-TURN-HELIX TRANSCRIPTIONAL REGULATOR, RRF2 FAMILY"/>
    <property type="match status" value="1"/>
</dbReference>
<dbReference type="InterPro" id="IPR000944">
    <property type="entry name" value="Tscrpt_reg_Rrf2"/>
</dbReference>
<dbReference type="Proteomes" id="UP001595880">
    <property type="component" value="Unassembled WGS sequence"/>
</dbReference>
<comment type="caution">
    <text evidence="4">The sequence shown here is derived from an EMBL/GenBank/DDBJ whole genome shotgun (WGS) entry which is preliminary data.</text>
</comment>
<dbReference type="InterPro" id="IPR036388">
    <property type="entry name" value="WH-like_DNA-bd_sf"/>
</dbReference>
<sequence length="146" mass="16606">MRLKKYTDYALRVLIYTASKNEKTSINEISDTFFISTEHIRKVVHQLSVNGYIETIRGRNGGMILAKEPKDINVGAVVRLMENDFYMLECFDGNHNQCVITSACHLKHAVAKAIAAFFQVLDGYTLEDLVGNKEELKQLMNIDMES</sequence>
<accession>A0ABV8VTC6</accession>
<evidence type="ECO:0000256" key="3">
    <source>
        <dbReference type="ARBA" id="ARBA00040173"/>
    </source>
</evidence>
<evidence type="ECO:0000256" key="2">
    <source>
        <dbReference type="ARBA" id="ARBA00034078"/>
    </source>
</evidence>
<reference evidence="5" key="1">
    <citation type="journal article" date="2019" name="Int. J. Syst. Evol. Microbiol.">
        <title>The Global Catalogue of Microorganisms (GCM) 10K type strain sequencing project: providing services to taxonomists for standard genome sequencing and annotation.</title>
        <authorList>
            <consortium name="The Broad Institute Genomics Platform"/>
            <consortium name="The Broad Institute Genome Sequencing Center for Infectious Disease"/>
            <person name="Wu L."/>
            <person name="Ma J."/>
        </authorList>
    </citation>
    <scope>NUCLEOTIDE SEQUENCE [LARGE SCALE GENOMIC DNA]</scope>
    <source>
        <strain evidence="5">KACC 14058</strain>
    </source>
</reference>
<dbReference type="PANTHER" id="PTHR33221:SF4">
    <property type="entry name" value="HTH-TYPE TRANSCRIPTIONAL REPRESSOR NSRR"/>
    <property type="match status" value="1"/>
</dbReference>
<keyword evidence="1" id="KW-0238">DNA-binding</keyword>
<evidence type="ECO:0000313" key="4">
    <source>
        <dbReference type="EMBL" id="MFC4387734.1"/>
    </source>
</evidence>
<dbReference type="Gene3D" id="1.10.10.10">
    <property type="entry name" value="Winged helix-like DNA-binding domain superfamily/Winged helix DNA-binding domain"/>
    <property type="match status" value="1"/>
</dbReference>
<dbReference type="SUPFAM" id="SSF46785">
    <property type="entry name" value="Winged helix' DNA-binding domain"/>
    <property type="match status" value="1"/>
</dbReference>
<protein>
    <recommendedName>
        <fullName evidence="3">HTH-type transcriptional regulator NsrR</fullName>
    </recommendedName>
</protein>
<dbReference type="RefSeq" id="WP_390198160.1">
    <property type="nucleotide sequence ID" value="NZ_JBHSDV010000002.1"/>
</dbReference>
<organism evidence="4 5">
    <name type="scientific">Gracilibacillus marinus</name>
    <dbReference type="NCBI Taxonomy" id="630535"/>
    <lineage>
        <taxon>Bacteria</taxon>
        <taxon>Bacillati</taxon>
        <taxon>Bacillota</taxon>
        <taxon>Bacilli</taxon>
        <taxon>Bacillales</taxon>
        <taxon>Bacillaceae</taxon>
        <taxon>Gracilibacillus</taxon>
    </lineage>
</organism>
<proteinExistence type="predicted"/>